<evidence type="ECO:0000313" key="3">
    <source>
        <dbReference type="Proteomes" id="UP000298493"/>
    </source>
</evidence>
<dbReference type="AlphaFoldDB" id="A0A4Z1P7A3"/>
<dbReference type="STRING" id="86259.A0A4Z1P7A3"/>
<comment type="caution">
    <text evidence="2">The sequence shown here is derived from an EMBL/GenBank/DDBJ whole genome shotgun (WGS) entry which is preliminary data.</text>
</comment>
<protein>
    <submittedName>
        <fullName evidence="2">Uncharacterized protein</fullName>
    </submittedName>
</protein>
<dbReference type="Proteomes" id="UP000298493">
    <property type="component" value="Unassembled WGS sequence"/>
</dbReference>
<name>A0A4Z1P7A3_9PEZI</name>
<accession>A0A4Z1P7A3</accession>
<proteinExistence type="predicted"/>
<keyword evidence="1" id="KW-1133">Transmembrane helix</keyword>
<reference evidence="2 3" key="1">
    <citation type="submission" date="2019-04" db="EMBL/GenBank/DDBJ databases">
        <title>High contiguity whole genome sequence and gene annotation resource for two Venturia nashicola isolates.</title>
        <authorList>
            <person name="Prokchorchik M."/>
            <person name="Won K."/>
            <person name="Lee Y."/>
            <person name="Choi E.D."/>
            <person name="Segonzac C."/>
            <person name="Sohn K.H."/>
        </authorList>
    </citation>
    <scope>NUCLEOTIDE SEQUENCE [LARGE SCALE GENOMIC DNA]</scope>
    <source>
        <strain evidence="2 3">PRI2</strain>
    </source>
</reference>
<keyword evidence="1" id="KW-0472">Membrane</keyword>
<keyword evidence="3" id="KW-1185">Reference proteome</keyword>
<evidence type="ECO:0000313" key="2">
    <source>
        <dbReference type="EMBL" id="TID16958.1"/>
    </source>
</evidence>
<organism evidence="2 3">
    <name type="scientific">Venturia nashicola</name>
    <dbReference type="NCBI Taxonomy" id="86259"/>
    <lineage>
        <taxon>Eukaryota</taxon>
        <taxon>Fungi</taxon>
        <taxon>Dikarya</taxon>
        <taxon>Ascomycota</taxon>
        <taxon>Pezizomycotina</taxon>
        <taxon>Dothideomycetes</taxon>
        <taxon>Pleosporomycetidae</taxon>
        <taxon>Venturiales</taxon>
        <taxon>Venturiaceae</taxon>
        <taxon>Venturia</taxon>
    </lineage>
</organism>
<sequence length="227" mass="25162">MLRIWNLGRALDLLASSLPSDFQALSTDVSQASIQSIRIDESYSTTVTLPSVWATAHPQSAQERNIPIQIIDNHDGTASSSTWTTSLFSRSRAQDSSSTELLGTTTRTSYLTSTRSVQVTASLQETTLTSWTRSTTIWPDSATSWSPSPTPSPTSLEWDWWKGTKWQKTIAAEKKVRSAAVKLKVEMSGWKKAENDISPWVITFGVVLLALILTVMYVSLPLDIFVY</sequence>
<evidence type="ECO:0000256" key="1">
    <source>
        <dbReference type="SAM" id="Phobius"/>
    </source>
</evidence>
<keyword evidence="1" id="KW-0812">Transmembrane</keyword>
<dbReference type="EMBL" id="SNSC02000017">
    <property type="protein sequence ID" value="TID16958.1"/>
    <property type="molecule type" value="Genomic_DNA"/>
</dbReference>
<gene>
    <name evidence="2" type="ORF">E6O75_ATG09724</name>
</gene>
<feature type="transmembrane region" description="Helical" evidence="1">
    <location>
        <begin position="197"/>
        <end position="220"/>
    </location>
</feature>